<dbReference type="SUPFAM" id="SSF54593">
    <property type="entry name" value="Glyoxalase/Bleomycin resistance protein/Dihydroxybiphenyl dioxygenase"/>
    <property type="match status" value="1"/>
</dbReference>
<evidence type="ECO:0000259" key="1">
    <source>
        <dbReference type="PROSITE" id="PS51819"/>
    </source>
</evidence>
<keyword evidence="3" id="KW-1185">Reference proteome</keyword>
<dbReference type="OrthoDB" id="192739at2"/>
<dbReference type="Proteomes" id="UP000295706">
    <property type="component" value="Unassembled WGS sequence"/>
</dbReference>
<sequence>MKFTQIKETCLYVEDLERTKIFYSEQLGLEIISFVTDSHVFFRAGSSVLLCFLAEVSRAKKFPPPHYAYGRQHLAFEAPEGHYDALLRAVKERNIDVYHHETWARGTRSFYFDDPDGHVLEILECGVWDAD</sequence>
<feature type="domain" description="VOC" evidence="1">
    <location>
        <begin position="2"/>
        <end position="125"/>
    </location>
</feature>
<dbReference type="EMBL" id="SMJU01000016">
    <property type="protein sequence ID" value="TDB60795.1"/>
    <property type="molecule type" value="Genomic_DNA"/>
</dbReference>
<name>A0A4V2X8S0_9BACT</name>
<dbReference type="PROSITE" id="PS51819">
    <property type="entry name" value="VOC"/>
    <property type="match status" value="1"/>
</dbReference>
<dbReference type="Pfam" id="PF00903">
    <property type="entry name" value="Glyoxalase"/>
    <property type="match status" value="1"/>
</dbReference>
<dbReference type="PANTHER" id="PTHR21366">
    <property type="entry name" value="GLYOXALASE FAMILY PROTEIN"/>
    <property type="match status" value="1"/>
</dbReference>
<evidence type="ECO:0000313" key="2">
    <source>
        <dbReference type="EMBL" id="TDB60795.1"/>
    </source>
</evidence>
<accession>A0A4V2X8S0</accession>
<reference evidence="2 3" key="1">
    <citation type="submission" date="2019-02" db="EMBL/GenBank/DDBJ databases">
        <title>Arundinibacter roseus gen. nov., sp. nov., a new member of the family Cytophagaceae.</title>
        <authorList>
            <person name="Szuroczki S."/>
            <person name="Khayer B."/>
            <person name="Sproer C."/>
            <person name="Toumi M."/>
            <person name="Szabo A."/>
            <person name="Felfoldi T."/>
            <person name="Schumann P."/>
            <person name="Toth E."/>
        </authorList>
    </citation>
    <scope>NUCLEOTIDE SEQUENCE [LARGE SCALE GENOMIC DNA]</scope>
    <source>
        <strain evidence="2 3">DMA-k-7a</strain>
    </source>
</reference>
<proteinExistence type="predicted"/>
<dbReference type="InterPro" id="IPR037523">
    <property type="entry name" value="VOC_core"/>
</dbReference>
<evidence type="ECO:0000313" key="3">
    <source>
        <dbReference type="Proteomes" id="UP000295706"/>
    </source>
</evidence>
<dbReference type="InterPro" id="IPR029068">
    <property type="entry name" value="Glyas_Bleomycin-R_OHBP_Dase"/>
</dbReference>
<protein>
    <submittedName>
        <fullName evidence="2">Glyoxalase</fullName>
    </submittedName>
</protein>
<dbReference type="Gene3D" id="3.10.180.10">
    <property type="entry name" value="2,3-Dihydroxybiphenyl 1,2-Dioxygenase, domain 1"/>
    <property type="match status" value="1"/>
</dbReference>
<dbReference type="AlphaFoldDB" id="A0A4V2X8S0"/>
<dbReference type="RefSeq" id="WP_132121177.1">
    <property type="nucleotide sequence ID" value="NZ_SMJU01000016.1"/>
</dbReference>
<comment type="caution">
    <text evidence="2">The sequence shown here is derived from an EMBL/GenBank/DDBJ whole genome shotgun (WGS) entry which is preliminary data.</text>
</comment>
<organism evidence="2 3">
    <name type="scientific">Arundinibacter roseus</name>
    <dbReference type="NCBI Taxonomy" id="2070510"/>
    <lineage>
        <taxon>Bacteria</taxon>
        <taxon>Pseudomonadati</taxon>
        <taxon>Bacteroidota</taxon>
        <taxon>Cytophagia</taxon>
        <taxon>Cytophagales</taxon>
        <taxon>Spirosomataceae</taxon>
        <taxon>Arundinibacter</taxon>
    </lineage>
</organism>
<dbReference type="InterPro" id="IPR004360">
    <property type="entry name" value="Glyas_Fos-R_dOase_dom"/>
</dbReference>
<gene>
    <name evidence="2" type="ORF">EZE20_20320</name>
</gene>
<dbReference type="InterPro" id="IPR050383">
    <property type="entry name" value="GlyoxalaseI/FosfomycinResist"/>
</dbReference>